<keyword evidence="3" id="KW-1185">Reference proteome</keyword>
<feature type="compositionally biased region" description="Basic and acidic residues" evidence="1">
    <location>
        <begin position="71"/>
        <end position="80"/>
    </location>
</feature>
<dbReference type="Proteomes" id="UP001159363">
    <property type="component" value="Chromosome X"/>
</dbReference>
<dbReference type="EMBL" id="JARBHB010000004">
    <property type="protein sequence ID" value="KAJ8885395.1"/>
    <property type="molecule type" value="Genomic_DNA"/>
</dbReference>
<organism evidence="2 3">
    <name type="scientific">Dryococelus australis</name>
    <dbReference type="NCBI Taxonomy" id="614101"/>
    <lineage>
        <taxon>Eukaryota</taxon>
        <taxon>Metazoa</taxon>
        <taxon>Ecdysozoa</taxon>
        <taxon>Arthropoda</taxon>
        <taxon>Hexapoda</taxon>
        <taxon>Insecta</taxon>
        <taxon>Pterygota</taxon>
        <taxon>Neoptera</taxon>
        <taxon>Polyneoptera</taxon>
        <taxon>Phasmatodea</taxon>
        <taxon>Verophasmatodea</taxon>
        <taxon>Anareolatae</taxon>
        <taxon>Phasmatidae</taxon>
        <taxon>Eurycanthinae</taxon>
        <taxon>Dryococelus</taxon>
    </lineage>
</organism>
<comment type="caution">
    <text evidence="2">The sequence shown here is derived from an EMBL/GenBank/DDBJ whole genome shotgun (WGS) entry which is preliminary data.</text>
</comment>
<accession>A0ABQ9HM66</accession>
<sequence>MGKRTNFHDVDIKNTSIEKAPTTMLYQSLRRLLCPLRHDNVLPSAKVSRAGEDEARRVRSSSGMKVRRKRETPEKTRLPPRRTGFDCRRCRARISACENCAGRYLDHSVVMTLSVINGEILSCNEGEMRQRLSSRGMQGREETGIPRENPPYNGDVLQVFHVQKFPVTPPEIEPTSPRREAIVRSLASQLGEPGSTPGFSHVGIVPDGGFSRGSPVSPALALQRCSILTSLHIYRLSRLDVLPKYLHPSLHSEANRVQYPAGSLPDFCKRESRRTIPLVGSFSFPPPLHSSAAQFSPRFHCVGSQDFVVKIHPNIATQTGLICTYTRPGCSHVGNKTKYYHRLVGFLRVLRFTPPLHFIAAPYPPHFTVINTEILSSQATPKSRSIGYCSHHFTSRVTVVLRIEIPQLIQLCSVQLCSSHHNTRSCPVLDWQFRTPTFLSDLNPGTIHPASWSDQPLRNSKLLSSGSAAGDVFPETRPNIAFKTALLPPRRARPYPRPVHSGISRVGIVADDAASRLVFAAISNLGLPYTIVRTERAPEHTNKQNSSISPQFKKGLFGTPAQHDAKIFPIRNVNDKGETDRSSYCRVAPIWKALKWRAEFSTCYV</sequence>
<proteinExistence type="predicted"/>
<evidence type="ECO:0000256" key="1">
    <source>
        <dbReference type="SAM" id="MobiDB-lite"/>
    </source>
</evidence>
<evidence type="ECO:0000313" key="2">
    <source>
        <dbReference type="EMBL" id="KAJ8885395.1"/>
    </source>
</evidence>
<feature type="region of interest" description="Disordered" evidence="1">
    <location>
        <begin position="48"/>
        <end position="80"/>
    </location>
</feature>
<gene>
    <name evidence="2" type="ORF">PR048_011592</name>
</gene>
<protein>
    <submittedName>
        <fullName evidence="2">Uncharacterized protein</fullName>
    </submittedName>
</protein>
<reference evidence="2 3" key="1">
    <citation type="submission" date="2023-02" db="EMBL/GenBank/DDBJ databases">
        <title>LHISI_Scaffold_Assembly.</title>
        <authorList>
            <person name="Stuart O.P."/>
            <person name="Cleave R."/>
            <person name="Magrath M.J.L."/>
            <person name="Mikheyev A.S."/>
        </authorList>
    </citation>
    <scope>NUCLEOTIDE SEQUENCE [LARGE SCALE GENOMIC DNA]</scope>
    <source>
        <strain evidence="2">Daus_M_001</strain>
        <tissue evidence="2">Leg muscle</tissue>
    </source>
</reference>
<name>A0ABQ9HM66_9NEOP</name>
<evidence type="ECO:0000313" key="3">
    <source>
        <dbReference type="Proteomes" id="UP001159363"/>
    </source>
</evidence>